<protein>
    <submittedName>
        <fullName evidence="1">Uncharacterized protein</fullName>
    </submittedName>
</protein>
<organism evidence="1 2">
    <name type="scientific">Dyadobacter jiangsuensis</name>
    <dbReference type="NCBI Taxonomy" id="1591085"/>
    <lineage>
        <taxon>Bacteria</taxon>
        <taxon>Pseudomonadati</taxon>
        <taxon>Bacteroidota</taxon>
        <taxon>Cytophagia</taxon>
        <taxon>Cytophagales</taxon>
        <taxon>Spirosomataceae</taxon>
        <taxon>Dyadobacter</taxon>
    </lineage>
</organism>
<sequence>MNNPGIRLKNKKKKASKSSSVGIIGDYATIEELIEVKKAQLIKTVPMLDLSVLVQHLGKNQTPC</sequence>
<dbReference type="EMBL" id="PYAS01000012">
    <property type="protein sequence ID" value="PSL25239.1"/>
    <property type="molecule type" value="Genomic_DNA"/>
</dbReference>
<proteinExistence type="predicted"/>
<dbReference type="AlphaFoldDB" id="A0A2P8FU41"/>
<comment type="caution">
    <text evidence="1">The sequence shown here is derived from an EMBL/GenBank/DDBJ whole genome shotgun (WGS) entry which is preliminary data.</text>
</comment>
<accession>A0A2P8FU41</accession>
<evidence type="ECO:0000313" key="1">
    <source>
        <dbReference type="EMBL" id="PSL25239.1"/>
    </source>
</evidence>
<dbReference type="RefSeq" id="WP_106597836.1">
    <property type="nucleotide sequence ID" value="NZ_PYAS01000012.1"/>
</dbReference>
<reference evidence="1 2" key="1">
    <citation type="submission" date="2018-03" db="EMBL/GenBank/DDBJ databases">
        <title>Genomic Encyclopedia of Archaeal and Bacterial Type Strains, Phase II (KMG-II): from individual species to whole genera.</title>
        <authorList>
            <person name="Goeker M."/>
        </authorList>
    </citation>
    <scope>NUCLEOTIDE SEQUENCE [LARGE SCALE GENOMIC DNA]</scope>
    <source>
        <strain evidence="1 2">DSM 29057</strain>
    </source>
</reference>
<dbReference type="Proteomes" id="UP000241964">
    <property type="component" value="Unassembled WGS sequence"/>
</dbReference>
<keyword evidence="2" id="KW-1185">Reference proteome</keyword>
<gene>
    <name evidence="1" type="ORF">CLV60_112158</name>
</gene>
<evidence type="ECO:0000313" key="2">
    <source>
        <dbReference type="Proteomes" id="UP000241964"/>
    </source>
</evidence>
<name>A0A2P8FU41_9BACT</name>